<evidence type="ECO:0000313" key="9">
    <source>
        <dbReference type="EMBL" id="MBS2965324.1"/>
    </source>
</evidence>
<keyword evidence="4 7" id="KW-0812">Transmembrane</keyword>
<protein>
    <submittedName>
        <fullName evidence="9">Type VII secretion integral membrane protein EccD</fullName>
    </submittedName>
</protein>
<organism evidence="9 10">
    <name type="scientific">Actinocrinis puniceicyclus</name>
    <dbReference type="NCBI Taxonomy" id="977794"/>
    <lineage>
        <taxon>Bacteria</taxon>
        <taxon>Bacillati</taxon>
        <taxon>Actinomycetota</taxon>
        <taxon>Actinomycetes</taxon>
        <taxon>Catenulisporales</taxon>
        <taxon>Actinospicaceae</taxon>
        <taxon>Actinocrinis</taxon>
    </lineage>
</organism>
<feature type="domain" description="EccD-like transmembrane" evidence="8">
    <location>
        <begin position="106"/>
        <end position="460"/>
    </location>
</feature>
<comment type="caution">
    <text evidence="9">The sequence shown here is derived from an EMBL/GenBank/DDBJ whole genome shotgun (WGS) entry which is preliminary data.</text>
</comment>
<dbReference type="Proteomes" id="UP000677913">
    <property type="component" value="Unassembled WGS sequence"/>
</dbReference>
<feature type="transmembrane region" description="Helical" evidence="7">
    <location>
        <begin position="244"/>
        <end position="266"/>
    </location>
</feature>
<evidence type="ECO:0000256" key="6">
    <source>
        <dbReference type="ARBA" id="ARBA00023136"/>
    </source>
</evidence>
<sequence>MVAPNVRVDVALPEDVPLAELLPDVLRMADQWQSEGAHAGFVLARLDGSELDTGMSFAAQGVRNGDLLYLRPATDTLPPPVYDDVVDAIAQSVADDRRMWGATHFRRIGLTGGAVLLALGAWVLWTANDPHGMPAFVAGVMALLLTVFGGLRSRVYGDHAGGAVLGGAAVPYAFLAGLGALPISPGAGLGRSHFIVGCSAVLIVAVTGAILQDEHDEPYLAAAIAAAAGAIAGAVGLATEADPAKLAAGAGTVAIAAIGFLPGLALRAVRFPMPQLVDGAPQVSSTAQKAALPPGNDDPVDTAAIDRRARRSHELLTGLTAACGLIVLLSTFVLAFAGTGRSGGAWAQGMAGILGLAALSRARLFRRSAQVGTLVWGGVGTIVVLLVGVGMHVSAFARQTWLFGAVLAAGLILVAVAFALPKRSLSPRWARSIDLLDGLLLASVIPVLLGVLNVYASVQSVGHH</sequence>
<feature type="transmembrane region" description="Helical" evidence="7">
    <location>
        <begin position="374"/>
        <end position="395"/>
    </location>
</feature>
<dbReference type="Pfam" id="PF08817">
    <property type="entry name" value="YukD"/>
    <property type="match status" value="1"/>
</dbReference>
<dbReference type="InterPro" id="IPR024962">
    <property type="entry name" value="YukD-like"/>
</dbReference>
<comment type="subcellular location">
    <subcellularLocation>
        <location evidence="1">Cell membrane</location>
        <topology evidence="1">Multi-pass membrane protein</topology>
    </subcellularLocation>
</comment>
<gene>
    <name evidence="9" type="primary">eccD</name>
    <name evidence="9" type="ORF">KGA66_19900</name>
</gene>
<feature type="transmembrane region" description="Helical" evidence="7">
    <location>
        <begin position="433"/>
        <end position="456"/>
    </location>
</feature>
<feature type="transmembrane region" description="Helical" evidence="7">
    <location>
        <begin position="133"/>
        <end position="151"/>
    </location>
</feature>
<evidence type="ECO:0000256" key="5">
    <source>
        <dbReference type="ARBA" id="ARBA00022989"/>
    </source>
</evidence>
<dbReference type="Gene3D" id="3.10.20.90">
    <property type="entry name" value="Phosphatidylinositol 3-kinase Catalytic Subunit, Chain A, domain 1"/>
    <property type="match status" value="1"/>
</dbReference>
<evidence type="ECO:0000256" key="4">
    <source>
        <dbReference type="ARBA" id="ARBA00022692"/>
    </source>
</evidence>
<accession>A0A8J7WSJ0</accession>
<feature type="transmembrane region" description="Helical" evidence="7">
    <location>
        <begin position="218"/>
        <end position="238"/>
    </location>
</feature>
<evidence type="ECO:0000259" key="8">
    <source>
        <dbReference type="Pfam" id="PF19053"/>
    </source>
</evidence>
<feature type="transmembrane region" description="Helical" evidence="7">
    <location>
        <begin position="163"/>
        <end position="181"/>
    </location>
</feature>
<evidence type="ECO:0000256" key="7">
    <source>
        <dbReference type="SAM" id="Phobius"/>
    </source>
</evidence>
<dbReference type="EMBL" id="JAGSXH010000078">
    <property type="protein sequence ID" value="MBS2965324.1"/>
    <property type="molecule type" value="Genomic_DNA"/>
</dbReference>
<keyword evidence="10" id="KW-1185">Reference proteome</keyword>
<dbReference type="Pfam" id="PF19053">
    <property type="entry name" value="EccD"/>
    <property type="match status" value="1"/>
</dbReference>
<dbReference type="PIRSF" id="PIRSF017804">
    <property type="entry name" value="Secretion_EccD1"/>
    <property type="match status" value="1"/>
</dbReference>
<keyword evidence="6 7" id="KW-0472">Membrane</keyword>
<feature type="transmembrane region" description="Helical" evidence="7">
    <location>
        <begin position="193"/>
        <end position="211"/>
    </location>
</feature>
<dbReference type="InterPro" id="IPR006707">
    <property type="entry name" value="T7SS_EccD"/>
</dbReference>
<feature type="transmembrane region" description="Helical" evidence="7">
    <location>
        <begin position="108"/>
        <end position="127"/>
    </location>
</feature>
<keyword evidence="3" id="KW-1003">Cell membrane</keyword>
<dbReference type="InterPro" id="IPR044049">
    <property type="entry name" value="EccD_transm"/>
</dbReference>
<proteinExistence type="inferred from homology"/>
<evidence type="ECO:0000313" key="10">
    <source>
        <dbReference type="Proteomes" id="UP000677913"/>
    </source>
</evidence>
<evidence type="ECO:0000256" key="1">
    <source>
        <dbReference type="ARBA" id="ARBA00004651"/>
    </source>
</evidence>
<reference evidence="9" key="1">
    <citation type="submission" date="2021-04" db="EMBL/GenBank/DDBJ databases">
        <title>Genome based classification of Actinospica acidithermotolerans sp. nov., an actinobacterium isolated from an Indonesian hot spring.</title>
        <authorList>
            <person name="Kusuma A.B."/>
            <person name="Putra K.E."/>
            <person name="Nafisah S."/>
            <person name="Loh J."/>
            <person name="Nouioui I."/>
            <person name="Goodfellow M."/>
        </authorList>
    </citation>
    <scope>NUCLEOTIDE SEQUENCE</scope>
    <source>
        <strain evidence="9">DSM 45618</strain>
    </source>
</reference>
<dbReference type="NCBIfam" id="TIGR03920">
    <property type="entry name" value="T7SS_EccD"/>
    <property type="match status" value="1"/>
</dbReference>
<feature type="transmembrane region" description="Helical" evidence="7">
    <location>
        <begin position="315"/>
        <end position="337"/>
    </location>
</feature>
<evidence type="ECO:0000256" key="3">
    <source>
        <dbReference type="ARBA" id="ARBA00022475"/>
    </source>
</evidence>
<dbReference type="AlphaFoldDB" id="A0A8J7WSJ0"/>
<keyword evidence="5 7" id="KW-1133">Transmembrane helix</keyword>
<evidence type="ECO:0000256" key="2">
    <source>
        <dbReference type="ARBA" id="ARBA00006162"/>
    </source>
</evidence>
<feature type="transmembrane region" description="Helical" evidence="7">
    <location>
        <begin position="401"/>
        <end position="421"/>
    </location>
</feature>
<dbReference type="GO" id="GO:0005886">
    <property type="term" value="C:plasma membrane"/>
    <property type="evidence" value="ECO:0007669"/>
    <property type="project" value="UniProtKB-SubCell"/>
</dbReference>
<name>A0A8J7WSJ0_9ACTN</name>
<comment type="similarity">
    <text evidence="2">Belongs to the EccD/Snm4 family.</text>
</comment>